<protein>
    <submittedName>
        <fullName evidence="1">Kynurenine formamidase</fullName>
    </submittedName>
</protein>
<dbReference type="GO" id="GO:0004061">
    <property type="term" value="F:arylformamidase activity"/>
    <property type="evidence" value="ECO:0007669"/>
    <property type="project" value="InterPro"/>
</dbReference>
<dbReference type="InterPro" id="IPR037175">
    <property type="entry name" value="KFase_sf"/>
</dbReference>
<keyword evidence="2" id="KW-1185">Reference proteome</keyword>
<gene>
    <name evidence="1" type="ORF">SAMN05421812_109171</name>
</gene>
<dbReference type="AlphaFoldDB" id="A0A239NKW7"/>
<evidence type="ECO:0000313" key="1">
    <source>
        <dbReference type="EMBL" id="SNT55093.1"/>
    </source>
</evidence>
<dbReference type="EMBL" id="FZPH01000009">
    <property type="protein sequence ID" value="SNT55093.1"/>
    <property type="molecule type" value="Genomic_DNA"/>
</dbReference>
<dbReference type="SUPFAM" id="SSF102198">
    <property type="entry name" value="Putative cyclase"/>
    <property type="match status" value="1"/>
</dbReference>
<dbReference type="RefSeq" id="WP_089251991.1">
    <property type="nucleotide sequence ID" value="NZ_FZPH01000009.1"/>
</dbReference>
<evidence type="ECO:0000313" key="2">
    <source>
        <dbReference type="Proteomes" id="UP000198362"/>
    </source>
</evidence>
<dbReference type="Pfam" id="PF04199">
    <property type="entry name" value="Cyclase"/>
    <property type="match status" value="1"/>
</dbReference>
<name>A0A239NKW7_9ACTN</name>
<dbReference type="Proteomes" id="UP000198362">
    <property type="component" value="Unassembled WGS sequence"/>
</dbReference>
<sequence length="279" mass="28627">MTTEPQARPAPDALLAAVTAGVRLVELGHPHFTGMPCSPNHPGFRMSLIRRHGDMVRPDGGSAANEMIVTGGHVGTHVDALSHVSHDGKLHGGVDAAAAQTGGRFTALGAEHTPALLTRGVLLDVAAVHGVDVLPAGYGVTADDLDAAAKRAGVEVGRGDVALVRTGWARHFDDAPTYLGQSSGVPGATTEAAQWLAAREVVATGSDTTAYEQIRPGAGHSVLPVHRVLLVDAGIYIIEHLNLEDAAAQGLTEFVFGMAPLRIVGGTGSPVRPFAAVAA</sequence>
<organism evidence="1 2">
    <name type="scientific">Asanoa hainanensis</name>
    <dbReference type="NCBI Taxonomy" id="560556"/>
    <lineage>
        <taxon>Bacteria</taxon>
        <taxon>Bacillati</taxon>
        <taxon>Actinomycetota</taxon>
        <taxon>Actinomycetes</taxon>
        <taxon>Micromonosporales</taxon>
        <taxon>Micromonosporaceae</taxon>
        <taxon>Asanoa</taxon>
    </lineage>
</organism>
<dbReference type="PANTHER" id="PTHR34861:SF10">
    <property type="entry name" value="CYCLASE"/>
    <property type="match status" value="1"/>
</dbReference>
<dbReference type="InterPro" id="IPR007325">
    <property type="entry name" value="KFase/CYL"/>
</dbReference>
<proteinExistence type="predicted"/>
<dbReference type="GO" id="GO:0019441">
    <property type="term" value="P:L-tryptophan catabolic process to kynurenine"/>
    <property type="evidence" value="ECO:0007669"/>
    <property type="project" value="InterPro"/>
</dbReference>
<dbReference type="OrthoDB" id="7067800at2"/>
<reference evidence="1 2" key="1">
    <citation type="submission" date="2017-06" db="EMBL/GenBank/DDBJ databases">
        <authorList>
            <person name="Kim H.J."/>
            <person name="Triplett B.A."/>
        </authorList>
    </citation>
    <scope>NUCLEOTIDE SEQUENCE [LARGE SCALE GENOMIC DNA]</scope>
    <source>
        <strain evidence="1 2">CGMCC 4.5593</strain>
    </source>
</reference>
<dbReference type="Gene3D" id="3.50.30.50">
    <property type="entry name" value="Putative cyclase"/>
    <property type="match status" value="1"/>
</dbReference>
<accession>A0A239NKW7</accession>
<dbReference type="PANTHER" id="PTHR34861">
    <property type="match status" value="1"/>
</dbReference>